<evidence type="ECO:0000313" key="6">
    <source>
        <dbReference type="EMBL" id="RHY27369.1"/>
    </source>
</evidence>
<evidence type="ECO:0000313" key="7">
    <source>
        <dbReference type="Proteomes" id="UP000285060"/>
    </source>
</evidence>
<evidence type="ECO:0000256" key="1">
    <source>
        <dbReference type="ARBA" id="ARBA00022450"/>
    </source>
</evidence>
<keyword evidence="2" id="KW-0597">Phosphoprotein</keyword>
<dbReference type="PANTHER" id="PTHR45527">
    <property type="entry name" value="NONRIBOSOMAL PEPTIDE SYNTHETASE"/>
    <property type="match status" value="1"/>
</dbReference>
<dbReference type="PANTHER" id="PTHR45527:SF11">
    <property type="entry name" value="NONRIBOSOMAL PEPTIDE SYNTHETASE 5"/>
    <property type="match status" value="1"/>
</dbReference>
<keyword evidence="3" id="KW-0436">Ligase</keyword>
<evidence type="ECO:0000259" key="5">
    <source>
        <dbReference type="Pfam" id="PF00501"/>
    </source>
</evidence>
<dbReference type="VEuPathDB" id="FungiDB:H310_10655"/>
<dbReference type="Pfam" id="PF00501">
    <property type="entry name" value="AMP-binding"/>
    <property type="match status" value="1"/>
</dbReference>
<dbReference type="Gene3D" id="3.40.50.980">
    <property type="match status" value="2"/>
</dbReference>
<dbReference type="Proteomes" id="UP000285060">
    <property type="component" value="Unassembled WGS sequence"/>
</dbReference>
<dbReference type="GO" id="GO:0043041">
    <property type="term" value="P:amino acid activation for nonribosomal peptide biosynthetic process"/>
    <property type="evidence" value="ECO:0007669"/>
    <property type="project" value="TreeGrafter"/>
</dbReference>
<accession>A0A3R6VIW4</accession>
<name>A0A3R6VIW4_9STRA</name>
<comment type="similarity">
    <text evidence="4">Belongs to the NRP synthetase family.</text>
</comment>
<protein>
    <recommendedName>
        <fullName evidence="5">AMP-dependent synthetase/ligase domain-containing protein</fullName>
    </recommendedName>
</protein>
<dbReference type="GO" id="GO:0044550">
    <property type="term" value="P:secondary metabolite biosynthetic process"/>
    <property type="evidence" value="ECO:0007669"/>
    <property type="project" value="TreeGrafter"/>
</dbReference>
<evidence type="ECO:0000256" key="3">
    <source>
        <dbReference type="ARBA" id="ARBA00022598"/>
    </source>
</evidence>
<feature type="domain" description="AMP-dependent synthetase/ligase" evidence="5">
    <location>
        <begin position="2"/>
        <end position="146"/>
    </location>
</feature>
<evidence type="ECO:0000256" key="2">
    <source>
        <dbReference type="ARBA" id="ARBA00022553"/>
    </source>
</evidence>
<organism evidence="6 7">
    <name type="scientific">Aphanomyces invadans</name>
    <dbReference type="NCBI Taxonomy" id="157072"/>
    <lineage>
        <taxon>Eukaryota</taxon>
        <taxon>Sar</taxon>
        <taxon>Stramenopiles</taxon>
        <taxon>Oomycota</taxon>
        <taxon>Saprolegniomycetes</taxon>
        <taxon>Saprolegniales</taxon>
        <taxon>Verrucalvaceae</taxon>
        <taxon>Aphanomyces</taxon>
    </lineage>
</organism>
<dbReference type="GO" id="GO:0005737">
    <property type="term" value="C:cytoplasm"/>
    <property type="evidence" value="ECO:0007669"/>
    <property type="project" value="TreeGrafter"/>
</dbReference>
<dbReference type="SUPFAM" id="SSF56801">
    <property type="entry name" value="Acetyl-CoA synthetase-like"/>
    <property type="match status" value="1"/>
</dbReference>
<keyword evidence="1" id="KW-0596">Phosphopantetheine</keyword>
<dbReference type="AlphaFoldDB" id="A0A3R6VIW4"/>
<dbReference type="GO" id="GO:0031177">
    <property type="term" value="F:phosphopantetheine binding"/>
    <property type="evidence" value="ECO:0007669"/>
    <property type="project" value="TreeGrafter"/>
</dbReference>
<proteinExistence type="inferred from homology"/>
<keyword evidence="7" id="KW-1185">Reference proteome</keyword>
<sequence length="163" mass="17567">MIPIDASFPAKRVSFMLSDANIQAMLTTVDHEQSMKSLSAKLPVLTVSYHLLGDDTQEVVPSSEHVASPANEAYIVYMSGSTGTPKGVPVLHMSAVNAIVCRAEEIGFTPDTRVMQFIAIGFDVFQWEVWSALSHGSTLVLRSEADLEGLTSVDILTITPTGL</sequence>
<comment type="caution">
    <text evidence="6">The sequence shown here is derived from an EMBL/GenBank/DDBJ whole genome shotgun (WGS) entry which is preliminary data.</text>
</comment>
<reference evidence="6 7" key="1">
    <citation type="submission" date="2018-08" db="EMBL/GenBank/DDBJ databases">
        <title>Aphanomyces genome sequencing and annotation.</title>
        <authorList>
            <person name="Minardi D."/>
            <person name="Oidtmann B."/>
            <person name="Van Der Giezen M."/>
            <person name="Studholme D.J."/>
        </authorList>
    </citation>
    <scope>NUCLEOTIDE SEQUENCE [LARGE SCALE GENOMIC DNA]</scope>
    <source>
        <strain evidence="6 7">NJM0002</strain>
    </source>
</reference>
<evidence type="ECO:0000256" key="4">
    <source>
        <dbReference type="ARBA" id="ARBA00029454"/>
    </source>
</evidence>
<dbReference type="EMBL" id="QUSY01000786">
    <property type="protein sequence ID" value="RHY27369.1"/>
    <property type="molecule type" value="Genomic_DNA"/>
</dbReference>
<gene>
    <name evidence="6" type="ORF">DYB32_006829</name>
</gene>
<dbReference type="GO" id="GO:0016874">
    <property type="term" value="F:ligase activity"/>
    <property type="evidence" value="ECO:0007669"/>
    <property type="project" value="UniProtKB-KW"/>
</dbReference>
<dbReference type="InterPro" id="IPR000873">
    <property type="entry name" value="AMP-dep_synth/lig_dom"/>
</dbReference>